<keyword evidence="11" id="KW-1185">Reference proteome</keyword>
<proteinExistence type="inferred from homology"/>
<gene>
    <name evidence="8" type="primary">proB</name>
    <name evidence="10" type="ORF">IQ10_01237</name>
</gene>
<dbReference type="EC" id="2.7.2.11" evidence="8"/>
<dbReference type="NCBIfam" id="TIGR01027">
    <property type="entry name" value="proB"/>
    <property type="match status" value="1"/>
</dbReference>
<dbReference type="Gene3D" id="3.40.1160.10">
    <property type="entry name" value="Acetylglutamate kinase-like"/>
    <property type="match status" value="1"/>
</dbReference>
<dbReference type="CDD" id="cd21157">
    <property type="entry name" value="PUA_G5K"/>
    <property type="match status" value="1"/>
</dbReference>
<dbReference type="RefSeq" id="WP_144449593.1">
    <property type="nucleotide sequence ID" value="NZ_VLKZ01000003.1"/>
</dbReference>
<accession>A0A562QMB6</accession>
<comment type="pathway">
    <text evidence="8">Amino-acid biosynthesis; L-proline biosynthesis; L-glutamate 5-semialdehyde from L-glutamate: step 1/2.</text>
</comment>
<keyword evidence="5 8" id="KW-0547">Nucleotide-binding</keyword>
<evidence type="ECO:0000256" key="4">
    <source>
        <dbReference type="ARBA" id="ARBA00022679"/>
    </source>
</evidence>
<dbReference type="GO" id="GO:0005829">
    <property type="term" value="C:cytosol"/>
    <property type="evidence" value="ECO:0007669"/>
    <property type="project" value="TreeGrafter"/>
</dbReference>
<dbReference type="GO" id="GO:0003723">
    <property type="term" value="F:RNA binding"/>
    <property type="evidence" value="ECO:0007669"/>
    <property type="project" value="InterPro"/>
</dbReference>
<dbReference type="InterPro" id="IPR019797">
    <property type="entry name" value="Glutamate_5-kinase_CS"/>
</dbReference>
<dbReference type="InterPro" id="IPR015947">
    <property type="entry name" value="PUA-like_sf"/>
</dbReference>
<dbReference type="InterPro" id="IPR001057">
    <property type="entry name" value="Glu/AcGlu_kinase"/>
</dbReference>
<protein>
    <recommendedName>
        <fullName evidence="8">Glutamate 5-kinase</fullName>
        <ecNumber evidence="8">2.7.2.11</ecNumber>
    </recommendedName>
    <alternativeName>
        <fullName evidence="8">Gamma-glutamyl kinase</fullName>
        <shortName evidence="8">GK</shortName>
    </alternativeName>
</protein>
<feature type="binding site" evidence="8">
    <location>
        <position position="9"/>
    </location>
    <ligand>
        <name>ATP</name>
        <dbReference type="ChEBI" id="CHEBI:30616"/>
    </ligand>
</feature>
<dbReference type="PROSITE" id="PS00902">
    <property type="entry name" value="GLUTAMATE_5_KINASE"/>
    <property type="match status" value="1"/>
</dbReference>
<keyword evidence="4 8" id="KW-0808">Transferase</keyword>
<comment type="catalytic activity">
    <reaction evidence="8">
        <text>L-glutamate + ATP = L-glutamyl 5-phosphate + ADP</text>
        <dbReference type="Rhea" id="RHEA:14877"/>
        <dbReference type="ChEBI" id="CHEBI:29985"/>
        <dbReference type="ChEBI" id="CHEBI:30616"/>
        <dbReference type="ChEBI" id="CHEBI:58274"/>
        <dbReference type="ChEBI" id="CHEBI:456216"/>
        <dbReference type="EC" id="2.7.2.11"/>
    </reaction>
</comment>
<feature type="binding site" evidence="8">
    <location>
        <position position="148"/>
    </location>
    <ligand>
        <name>substrate</name>
    </ligand>
</feature>
<dbReference type="GO" id="GO:0004349">
    <property type="term" value="F:glutamate 5-kinase activity"/>
    <property type="evidence" value="ECO:0007669"/>
    <property type="project" value="UniProtKB-UniRule"/>
</dbReference>
<keyword evidence="2 8" id="KW-0028">Amino-acid biosynthesis</keyword>
<dbReference type="GO" id="GO:0055129">
    <property type="term" value="P:L-proline biosynthetic process"/>
    <property type="evidence" value="ECO:0007669"/>
    <property type="project" value="UniProtKB-UniRule"/>
</dbReference>
<dbReference type="InterPro" id="IPR036974">
    <property type="entry name" value="PUA_sf"/>
</dbReference>
<dbReference type="PIRSF" id="PIRSF000729">
    <property type="entry name" value="GK"/>
    <property type="match status" value="1"/>
</dbReference>
<evidence type="ECO:0000256" key="6">
    <source>
        <dbReference type="ARBA" id="ARBA00022777"/>
    </source>
</evidence>
<dbReference type="PANTHER" id="PTHR43654:SF1">
    <property type="entry name" value="ISOPENTENYL PHOSPHATE KINASE"/>
    <property type="match status" value="1"/>
</dbReference>
<dbReference type="PANTHER" id="PTHR43654">
    <property type="entry name" value="GLUTAMATE 5-KINASE"/>
    <property type="match status" value="1"/>
</dbReference>
<dbReference type="PRINTS" id="PR00474">
    <property type="entry name" value="GLU5KINASE"/>
</dbReference>
<dbReference type="SUPFAM" id="SSF53633">
    <property type="entry name" value="Carbamate kinase-like"/>
    <property type="match status" value="1"/>
</dbReference>
<name>A0A562QMB6_9BACI</name>
<keyword evidence="3 8" id="KW-0641">Proline biosynthesis</keyword>
<evidence type="ECO:0000256" key="7">
    <source>
        <dbReference type="ARBA" id="ARBA00022840"/>
    </source>
</evidence>
<keyword evidence="1 8" id="KW-0963">Cytoplasm</keyword>
<dbReference type="InterPro" id="IPR041739">
    <property type="entry name" value="G5K_ProB"/>
</dbReference>
<dbReference type="PROSITE" id="PS50890">
    <property type="entry name" value="PUA"/>
    <property type="match status" value="1"/>
</dbReference>
<dbReference type="InterPro" id="IPR001048">
    <property type="entry name" value="Asp/Glu/Uridylate_kinase"/>
</dbReference>
<evidence type="ECO:0000313" key="10">
    <source>
        <dbReference type="EMBL" id="TWI57908.1"/>
    </source>
</evidence>
<feature type="binding site" evidence="8">
    <location>
        <position position="49"/>
    </location>
    <ligand>
        <name>substrate</name>
    </ligand>
</feature>
<feature type="binding site" evidence="8">
    <location>
        <begin position="210"/>
        <end position="216"/>
    </location>
    <ligand>
        <name>ATP</name>
        <dbReference type="ChEBI" id="CHEBI:30616"/>
    </ligand>
</feature>
<dbReference type="EMBL" id="VLKZ01000003">
    <property type="protein sequence ID" value="TWI57908.1"/>
    <property type="molecule type" value="Genomic_DNA"/>
</dbReference>
<dbReference type="SUPFAM" id="SSF88697">
    <property type="entry name" value="PUA domain-like"/>
    <property type="match status" value="1"/>
</dbReference>
<comment type="function">
    <text evidence="8">Catalyzes the transfer of a phosphate group to glutamate to form L-glutamate 5-phosphate.</text>
</comment>
<dbReference type="UniPathway" id="UPA00098">
    <property type="reaction ID" value="UER00359"/>
</dbReference>
<dbReference type="SMART" id="SM00359">
    <property type="entry name" value="PUA"/>
    <property type="match status" value="1"/>
</dbReference>
<keyword evidence="6 8" id="KW-0418">Kinase</keyword>
<feature type="domain" description="PUA" evidence="9">
    <location>
        <begin position="278"/>
        <end position="347"/>
    </location>
</feature>
<dbReference type="AlphaFoldDB" id="A0A562QMB6"/>
<evidence type="ECO:0000256" key="2">
    <source>
        <dbReference type="ARBA" id="ARBA00022605"/>
    </source>
</evidence>
<dbReference type="InterPro" id="IPR036393">
    <property type="entry name" value="AceGlu_kinase-like_sf"/>
</dbReference>
<dbReference type="InterPro" id="IPR011529">
    <property type="entry name" value="Glu_5kinase"/>
</dbReference>
<evidence type="ECO:0000256" key="1">
    <source>
        <dbReference type="ARBA" id="ARBA00022490"/>
    </source>
</evidence>
<evidence type="ECO:0000256" key="5">
    <source>
        <dbReference type="ARBA" id="ARBA00022741"/>
    </source>
</evidence>
<dbReference type="CDD" id="cd04242">
    <property type="entry name" value="AAK_G5K_ProB"/>
    <property type="match status" value="1"/>
</dbReference>
<evidence type="ECO:0000256" key="3">
    <source>
        <dbReference type="ARBA" id="ARBA00022650"/>
    </source>
</evidence>
<reference evidence="10 11" key="1">
    <citation type="journal article" date="2015" name="Stand. Genomic Sci.">
        <title>Genomic Encyclopedia of Bacterial and Archaeal Type Strains, Phase III: the genomes of soil and plant-associated and newly described type strains.</title>
        <authorList>
            <person name="Whitman W.B."/>
            <person name="Woyke T."/>
            <person name="Klenk H.P."/>
            <person name="Zhou Y."/>
            <person name="Lilburn T.G."/>
            <person name="Beck B.J."/>
            <person name="De Vos P."/>
            <person name="Vandamme P."/>
            <person name="Eisen J.A."/>
            <person name="Garrity G."/>
            <person name="Hugenholtz P."/>
            <person name="Kyrpides N.C."/>
        </authorList>
    </citation>
    <scope>NUCLEOTIDE SEQUENCE [LARGE SCALE GENOMIC DNA]</scope>
    <source>
        <strain evidence="10 11">CGMCC 1.10116</strain>
    </source>
</reference>
<keyword evidence="7 8" id="KW-0067">ATP-binding</keyword>
<dbReference type="InterPro" id="IPR002478">
    <property type="entry name" value="PUA"/>
</dbReference>
<comment type="similarity">
    <text evidence="8">Belongs to the glutamate 5-kinase family.</text>
</comment>
<dbReference type="Pfam" id="PF00696">
    <property type="entry name" value="AA_kinase"/>
    <property type="match status" value="1"/>
</dbReference>
<dbReference type="Proteomes" id="UP000315711">
    <property type="component" value="Unassembled WGS sequence"/>
</dbReference>
<evidence type="ECO:0000313" key="11">
    <source>
        <dbReference type="Proteomes" id="UP000315711"/>
    </source>
</evidence>
<dbReference type="Gene3D" id="2.30.130.10">
    <property type="entry name" value="PUA domain"/>
    <property type="match status" value="1"/>
</dbReference>
<organism evidence="10 11">
    <name type="scientific">Halalkalibacter nanhaiisediminis</name>
    <dbReference type="NCBI Taxonomy" id="688079"/>
    <lineage>
        <taxon>Bacteria</taxon>
        <taxon>Bacillati</taxon>
        <taxon>Bacillota</taxon>
        <taxon>Bacilli</taxon>
        <taxon>Bacillales</taxon>
        <taxon>Bacillaceae</taxon>
        <taxon>Halalkalibacter</taxon>
    </lineage>
</organism>
<comment type="subcellular location">
    <subcellularLocation>
        <location evidence="8">Cytoplasm</location>
    </subcellularLocation>
</comment>
<evidence type="ECO:0000259" key="9">
    <source>
        <dbReference type="SMART" id="SM00359"/>
    </source>
</evidence>
<dbReference type="GO" id="GO:0005524">
    <property type="term" value="F:ATP binding"/>
    <property type="evidence" value="ECO:0007669"/>
    <property type="project" value="UniProtKB-KW"/>
</dbReference>
<dbReference type="FunFam" id="3.40.1160.10:FF:000018">
    <property type="entry name" value="Glutamate 5-kinase"/>
    <property type="match status" value="1"/>
</dbReference>
<feature type="binding site" evidence="8">
    <location>
        <begin position="168"/>
        <end position="169"/>
    </location>
    <ligand>
        <name>ATP</name>
        <dbReference type="ChEBI" id="CHEBI:30616"/>
    </ligand>
</feature>
<dbReference type="Pfam" id="PF01472">
    <property type="entry name" value="PUA"/>
    <property type="match status" value="1"/>
</dbReference>
<dbReference type="InterPro" id="IPR005715">
    <property type="entry name" value="Glu_5kinase/COase_Synthase"/>
</dbReference>
<sequence>MSRQRIVVKIGSSSLTTKLGALSMEKVTMFVEAIAKLKQTGHEVIVISSGAVAAGFSAIGYPSRPVTIAGKQAAAAVGQGLLMQAYIEQFAKHNLTPAQLLLTREDFSDQTRYSNAYSTLNELLKRGAIPIINENDSTSIAELTFGDNDMLSALVSGLIHANTLCIMTDVNGLYDANPQINPNAKKIHYLPSLTPDLLALAGESKSKVGTGGMKSKVSAAETALTLGVNVFIGKAEEQDTFLDILAGKGNGTYIGTFQHEAVMPTTKQWIALHSKPMAKVIIDAGAEMALLSKGKSLLPVGVSDVKGSFSVGDVIEVWNQQGRILGKGKANMTVHELETYRKQHHASSSTDNKYKDPVVIHRNEWVPHTKETMKR</sequence>
<feature type="binding site" evidence="8">
    <location>
        <position position="136"/>
    </location>
    <ligand>
        <name>substrate</name>
    </ligand>
</feature>
<evidence type="ECO:0000256" key="8">
    <source>
        <dbReference type="HAMAP-Rule" id="MF_00456"/>
    </source>
</evidence>
<dbReference type="HAMAP" id="MF_00456">
    <property type="entry name" value="ProB"/>
    <property type="match status" value="1"/>
</dbReference>
<comment type="caution">
    <text evidence="10">The sequence shown here is derived from an EMBL/GenBank/DDBJ whole genome shotgun (WGS) entry which is preliminary data.</text>
</comment>
<dbReference type="OrthoDB" id="9804434at2"/>